<dbReference type="AlphaFoldDB" id="A0A453HL66"/>
<reference evidence="1" key="3">
    <citation type="journal article" date="2017" name="Nature">
        <title>Genome sequence of the progenitor of the wheat D genome Aegilops tauschii.</title>
        <authorList>
            <person name="Luo M.C."/>
            <person name="Gu Y.Q."/>
            <person name="Puiu D."/>
            <person name="Wang H."/>
            <person name="Twardziok S.O."/>
            <person name="Deal K.R."/>
            <person name="Huo N."/>
            <person name="Zhu T."/>
            <person name="Wang L."/>
            <person name="Wang Y."/>
            <person name="McGuire P.E."/>
            <person name="Liu S."/>
            <person name="Long H."/>
            <person name="Ramasamy R.K."/>
            <person name="Rodriguez J.C."/>
            <person name="Van S.L."/>
            <person name="Yuan L."/>
            <person name="Wang Z."/>
            <person name="Xia Z."/>
            <person name="Xiao L."/>
            <person name="Anderson O.D."/>
            <person name="Ouyang S."/>
            <person name="Liang Y."/>
            <person name="Zimin A.V."/>
            <person name="Pertea G."/>
            <person name="Qi P."/>
            <person name="Bennetzen J.L."/>
            <person name="Dai X."/>
            <person name="Dawson M.W."/>
            <person name="Muller H.G."/>
            <person name="Kugler K."/>
            <person name="Rivarola-Duarte L."/>
            <person name="Spannagl M."/>
            <person name="Mayer K.F.X."/>
            <person name="Lu F.H."/>
            <person name="Bevan M.W."/>
            <person name="Leroy P."/>
            <person name="Li P."/>
            <person name="You F.M."/>
            <person name="Sun Q."/>
            <person name="Liu Z."/>
            <person name="Lyons E."/>
            <person name="Wicker T."/>
            <person name="Salzberg S.L."/>
            <person name="Devos K.M."/>
            <person name="Dvorak J."/>
        </authorList>
    </citation>
    <scope>NUCLEOTIDE SEQUENCE [LARGE SCALE GENOMIC DNA]</scope>
    <source>
        <strain evidence="1">cv. AL8/78</strain>
    </source>
</reference>
<evidence type="ECO:0000313" key="2">
    <source>
        <dbReference type="Proteomes" id="UP000015105"/>
    </source>
</evidence>
<organism evidence="1 2">
    <name type="scientific">Aegilops tauschii subsp. strangulata</name>
    <name type="common">Goatgrass</name>
    <dbReference type="NCBI Taxonomy" id="200361"/>
    <lineage>
        <taxon>Eukaryota</taxon>
        <taxon>Viridiplantae</taxon>
        <taxon>Streptophyta</taxon>
        <taxon>Embryophyta</taxon>
        <taxon>Tracheophyta</taxon>
        <taxon>Spermatophyta</taxon>
        <taxon>Magnoliopsida</taxon>
        <taxon>Liliopsida</taxon>
        <taxon>Poales</taxon>
        <taxon>Poaceae</taxon>
        <taxon>BOP clade</taxon>
        <taxon>Pooideae</taxon>
        <taxon>Triticodae</taxon>
        <taxon>Triticeae</taxon>
        <taxon>Triticinae</taxon>
        <taxon>Aegilops</taxon>
    </lineage>
</organism>
<protein>
    <submittedName>
        <fullName evidence="1">Uncharacterized protein</fullName>
    </submittedName>
</protein>
<reference evidence="2" key="2">
    <citation type="journal article" date="2017" name="Nat. Plants">
        <title>The Aegilops tauschii genome reveals multiple impacts of transposons.</title>
        <authorList>
            <person name="Zhao G."/>
            <person name="Zou C."/>
            <person name="Li K."/>
            <person name="Wang K."/>
            <person name="Li T."/>
            <person name="Gao L."/>
            <person name="Zhang X."/>
            <person name="Wang H."/>
            <person name="Yang Z."/>
            <person name="Liu X."/>
            <person name="Jiang W."/>
            <person name="Mao L."/>
            <person name="Kong X."/>
            <person name="Jiao Y."/>
            <person name="Jia J."/>
        </authorList>
    </citation>
    <scope>NUCLEOTIDE SEQUENCE [LARGE SCALE GENOMIC DNA]</scope>
    <source>
        <strain evidence="2">cv. AL8/78</strain>
    </source>
</reference>
<evidence type="ECO:0000313" key="1">
    <source>
        <dbReference type="EnsemblPlants" id="AET4Gv20226000.3"/>
    </source>
</evidence>
<dbReference type="EnsemblPlants" id="AET4Gv20226000.3">
    <property type="protein sequence ID" value="AET4Gv20226000.3"/>
    <property type="gene ID" value="AET4Gv20226000"/>
</dbReference>
<keyword evidence="2" id="KW-1185">Reference proteome</keyword>
<sequence length="146" mass="16517">MKPVKVSKIHKSAGVSRKDRKEISGLVALQHLEIMVNRLHLEIMVNHLHLEITVNRLHLEIMVNHLLLDPMGSHLDLQLMDNRLGRDILEVTKGVLVMVETTDRVQRLHMEGITCKGFLVSILAQVKDNKGTGRVGSKDLMRSSFT</sequence>
<dbReference type="Proteomes" id="UP000015105">
    <property type="component" value="Chromosome 4D"/>
</dbReference>
<name>A0A453HL66_AEGTS</name>
<accession>A0A453HL66</accession>
<reference evidence="1" key="5">
    <citation type="journal article" date="2021" name="G3 (Bethesda)">
        <title>Aegilops tauschii genome assembly Aet v5.0 features greater sequence contiguity and improved annotation.</title>
        <authorList>
            <person name="Wang L."/>
            <person name="Zhu T."/>
            <person name="Rodriguez J.C."/>
            <person name="Deal K.R."/>
            <person name="Dubcovsky J."/>
            <person name="McGuire P.E."/>
            <person name="Lux T."/>
            <person name="Spannagl M."/>
            <person name="Mayer K.F.X."/>
            <person name="Baldrich P."/>
            <person name="Meyers B.C."/>
            <person name="Huo N."/>
            <person name="Gu Y.Q."/>
            <person name="Zhou H."/>
            <person name="Devos K.M."/>
            <person name="Bennetzen J.L."/>
            <person name="Unver T."/>
            <person name="Budak H."/>
            <person name="Gulick P.J."/>
            <person name="Galiba G."/>
            <person name="Kalapos B."/>
            <person name="Nelson D.R."/>
            <person name="Li P."/>
            <person name="You F.M."/>
            <person name="Luo M.C."/>
            <person name="Dvorak J."/>
        </authorList>
    </citation>
    <scope>NUCLEOTIDE SEQUENCE [LARGE SCALE GENOMIC DNA]</scope>
    <source>
        <strain evidence="1">cv. AL8/78</strain>
    </source>
</reference>
<reference evidence="2" key="1">
    <citation type="journal article" date="2014" name="Science">
        <title>Ancient hybridizations among the ancestral genomes of bread wheat.</title>
        <authorList>
            <consortium name="International Wheat Genome Sequencing Consortium,"/>
            <person name="Marcussen T."/>
            <person name="Sandve S.R."/>
            <person name="Heier L."/>
            <person name="Spannagl M."/>
            <person name="Pfeifer M."/>
            <person name="Jakobsen K.S."/>
            <person name="Wulff B.B."/>
            <person name="Steuernagel B."/>
            <person name="Mayer K.F."/>
            <person name="Olsen O.A."/>
        </authorList>
    </citation>
    <scope>NUCLEOTIDE SEQUENCE [LARGE SCALE GENOMIC DNA]</scope>
    <source>
        <strain evidence="2">cv. AL8/78</strain>
    </source>
</reference>
<proteinExistence type="predicted"/>
<reference evidence="1" key="4">
    <citation type="submission" date="2019-03" db="UniProtKB">
        <authorList>
            <consortium name="EnsemblPlants"/>
        </authorList>
    </citation>
    <scope>IDENTIFICATION</scope>
</reference>
<dbReference type="Gramene" id="AET4Gv20226000.3">
    <property type="protein sequence ID" value="AET4Gv20226000.3"/>
    <property type="gene ID" value="AET4Gv20226000"/>
</dbReference>